<dbReference type="SUPFAM" id="SSF53448">
    <property type="entry name" value="Nucleotide-diphospho-sugar transferases"/>
    <property type="match status" value="1"/>
</dbReference>
<name>A0A6F9DIB0_9ASCI</name>
<dbReference type="PANTHER" id="PTHR46830:SF1">
    <property type="entry name" value="ALPHA-1,4-N-ACETYLGLUCOSAMINYLTRANSFERASE"/>
    <property type="match status" value="1"/>
</dbReference>
<dbReference type="EMBL" id="LR787017">
    <property type="protein sequence ID" value="CAB3262879.1"/>
    <property type="molecule type" value="mRNA"/>
</dbReference>
<dbReference type="InterPro" id="IPR029044">
    <property type="entry name" value="Nucleotide-diphossugar_trans"/>
</dbReference>
<sequence length="450" mass="52581">MRLRCGTSSKCRTRAFLSLLCFCILSLIGYQFVTSQYEIDVKRRSLCVVQPPRLKNGVKSVAEETFLTLMTCQCDYKLPNDVTIEVGGFLGRRDLTLDEYKVFQAKRFVDRFGRMRGSKVSSLPPIQEKDYSDPYPLLHDPHQKIEMEEIKAELQRIKQQHLDWGDDDLGQIPELQEALNRSTTRIPNIVHFVYFGCLKVRVDHYMAFSGVLRYQKPDLILFHTNCEPTGEYWEAFKFLAGTKLKIVKRSPPKSVWGIDIDVVEHKADVARLEILLEVGGIYLDTDSVVLTSLQTLQDNDLVLGEESERTLGNGVILTTKDSWFLHRWFLEYTYFKDGDWAHNSVRVPWALWRIFPNQITVVKSMILRPNWREVKYIYNNRYNWNNNYVMHLYSRNLWRYDGVVERTLKELAVLQSTYGEVARHAIWGDARARDVTEWIVTCNITEKLLT</sequence>
<gene>
    <name evidence="1" type="primary">LOC100184557-001</name>
</gene>
<protein>
    <submittedName>
        <fullName evidence="1">Uncharacterized protein LOC100184557</fullName>
    </submittedName>
</protein>
<dbReference type="InterPro" id="IPR007577">
    <property type="entry name" value="GlycoTrfase_DXD_sugar-bd_CS"/>
</dbReference>
<reference evidence="1" key="1">
    <citation type="submission" date="2020-04" db="EMBL/GenBank/DDBJ databases">
        <authorList>
            <person name="Neveu A P."/>
        </authorList>
    </citation>
    <scope>NUCLEOTIDE SEQUENCE</scope>
    <source>
        <tissue evidence="1">Whole embryo</tissue>
    </source>
</reference>
<accession>A0A6F9DIB0</accession>
<evidence type="ECO:0000313" key="1">
    <source>
        <dbReference type="EMBL" id="CAB3262879.1"/>
    </source>
</evidence>
<dbReference type="PANTHER" id="PTHR46830">
    <property type="entry name" value="TRANSFERASE, PUTATIVE-RELATED"/>
    <property type="match status" value="1"/>
</dbReference>
<dbReference type="Pfam" id="PF04488">
    <property type="entry name" value="Gly_transf_sug"/>
    <property type="match status" value="1"/>
</dbReference>
<organism evidence="1">
    <name type="scientific">Phallusia mammillata</name>
    <dbReference type="NCBI Taxonomy" id="59560"/>
    <lineage>
        <taxon>Eukaryota</taxon>
        <taxon>Metazoa</taxon>
        <taxon>Chordata</taxon>
        <taxon>Tunicata</taxon>
        <taxon>Ascidiacea</taxon>
        <taxon>Phlebobranchia</taxon>
        <taxon>Ascidiidae</taxon>
        <taxon>Phallusia</taxon>
    </lineage>
</organism>
<dbReference type="Gene3D" id="3.90.550.20">
    <property type="match status" value="1"/>
</dbReference>
<dbReference type="AlphaFoldDB" id="A0A6F9DIB0"/>
<proteinExistence type="evidence at transcript level"/>